<organism evidence="1 2">
    <name type="scientific">Paspalum notatum var. saurae</name>
    <dbReference type="NCBI Taxonomy" id="547442"/>
    <lineage>
        <taxon>Eukaryota</taxon>
        <taxon>Viridiplantae</taxon>
        <taxon>Streptophyta</taxon>
        <taxon>Embryophyta</taxon>
        <taxon>Tracheophyta</taxon>
        <taxon>Spermatophyta</taxon>
        <taxon>Magnoliopsida</taxon>
        <taxon>Liliopsida</taxon>
        <taxon>Poales</taxon>
        <taxon>Poaceae</taxon>
        <taxon>PACMAD clade</taxon>
        <taxon>Panicoideae</taxon>
        <taxon>Andropogonodae</taxon>
        <taxon>Paspaleae</taxon>
        <taxon>Paspalinae</taxon>
        <taxon>Paspalum</taxon>
    </lineage>
</organism>
<proteinExistence type="predicted"/>
<dbReference type="Proteomes" id="UP001341281">
    <property type="component" value="Chromosome 01"/>
</dbReference>
<dbReference type="EMBL" id="CP144745">
    <property type="protein sequence ID" value="WVZ53666.1"/>
    <property type="molecule type" value="Genomic_DNA"/>
</dbReference>
<name>A0AAQ3PNZ7_PASNO</name>
<evidence type="ECO:0000313" key="1">
    <source>
        <dbReference type="EMBL" id="WVZ53666.1"/>
    </source>
</evidence>
<gene>
    <name evidence="1" type="ORF">U9M48_004574</name>
</gene>
<dbReference type="AlphaFoldDB" id="A0AAQ3PNZ7"/>
<reference evidence="1 2" key="1">
    <citation type="submission" date="2024-02" db="EMBL/GenBank/DDBJ databases">
        <title>High-quality chromosome-scale genome assembly of Pensacola bahiagrass (Paspalum notatum Flugge var. saurae).</title>
        <authorList>
            <person name="Vega J.M."/>
            <person name="Podio M."/>
            <person name="Orjuela J."/>
            <person name="Siena L.A."/>
            <person name="Pessino S.C."/>
            <person name="Combes M.C."/>
            <person name="Mariac C."/>
            <person name="Albertini E."/>
            <person name="Pupilli F."/>
            <person name="Ortiz J.P.A."/>
            <person name="Leblanc O."/>
        </authorList>
    </citation>
    <scope>NUCLEOTIDE SEQUENCE [LARGE SCALE GENOMIC DNA]</scope>
    <source>
        <strain evidence="1">R1</strain>
        <tissue evidence="1">Leaf</tissue>
    </source>
</reference>
<protein>
    <submittedName>
        <fullName evidence="1">Uncharacterized protein</fullName>
    </submittedName>
</protein>
<sequence length="43" mass="4762">MTQGKSTRPLLYSSKHTNLSLAVMQVPSALTIQDSKLQRTEDS</sequence>
<keyword evidence="2" id="KW-1185">Reference proteome</keyword>
<accession>A0AAQ3PNZ7</accession>
<evidence type="ECO:0000313" key="2">
    <source>
        <dbReference type="Proteomes" id="UP001341281"/>
    </source>
</evidence>